<feature type="domain" description="NAD-dependent epimerase/dehydratase" evidence="1">
    <location>
        <begin position="2"/>
        <end position="140"/>
    </location>
</feature>
<dbReference type="InterPro" id="IPR050177">
    <property type="entry name" value="Lipid_A_modif_metabolic_enz"/>
</dbReference>
<name>A0A0G1WI37_9BACT</name>
<protein>
    <submittedName>
        <fullName evidence="2">NAD-dependent epimerase/dehydratase</fullName>
    </submittedName>
</protein>
<dbReference type="EMBL" id="LCQQ01000087">
    <property type="protein sequence ID" value="KKW18270.1"/>
    <property type="molecule type" value="Genomic_DNA"/>
</dbReference>
<evidence type="ECO:0000259" key="1">
    <source>
        <dbReference type="Pfam" id="PF01370"/>
    </source>
</evidence>
<sequence length="203" mass="21987">VLLAAREGGAGRVIYSASSSAYGNQEVLPFKEDMTPQPISPYALQKYVGELWSALFSKIYGLRTVSLRYFNVYGPRAPGEGAYALAISRFLSQRKQGEPLTVVPDGTQSRDLVHIRDVVRANLLAMESGKVGEGEIINIAAGKSHTVLELAALIGGPTVFIEPRIEPKHTLADISKAKELLGWSPTIKFEDGIAELKKLHGLA</sequence>
<dbReference type="Gene3D" id="3.40.50.720">
    <property type="entry name" value="NAD(P)-binding Rossmann-like Domain"/>
    <property type="match status" value="1"/>
</dbReference>
<dbReference type="PANTHER" id="PTHR43245:SF13">
    <property type="entry name" value="UDP-D-APIOSE_UDP-D-XYLOSE SYNTHASE 2"/>
    <property type="match status" value="1"/>
</dbReference>
<comment type="caution">
    <text evidence="2">The sequence shown here is derived from an EMBL/GenBank/DDBJ whole genome shotgun (WGS) entry which is preliminary data.</text>
</comment>
<dbReference type="Proteomes" id="UP000034201">
    <property type="component" value="Unassembled WGS sequence"/>
</dbReference>
<organism evidence="2 3">
    <name type="scientific">Candidatus Adlerbacteria bacterium GW2011_GWC1_50_9</name>
    <dbReference type="NCBI Taxonomy" id="1618608"/>
    <lineage>
        <taxon>Bacteria</taxon>
        <taxon>Candidatus Adleribacteriota</taxon>
    </lineage>
</organism>
<dbReference type="PATRIC" id="fig|1618608.3.peg.975"/>
<gene>
    <name evidence="2" type="ORF">UY61_C0087G0008</name>
</gene>
<accession>A0A0G1WI37</accession>
<evidence type="ECO:0000313" key="2">
    <source>
        <dbReference type="EMBL" id="KKW18270.1"/>
    </source>
</evidence>
<feature type="non-terminal residue" evidence="2">
    <location>
        <position position="1"/>
    </location>
</feature>
<reference evidence="2 3" key="1">
    <citation type="journal article" date="2015" name="Nature">
        <title>rRNA introns, odd ribosomes, and small enigmatic genomes across a large radiation of phyla.</title>
        <authorList>
            <person name="Brown C.T."/>
            <person name="Hug L.A."/>
            <person name="Thomas B.C."/>
            <person name="Sharon I."/>
            <person name="Castelle C.J."/>
            <person name="Singh A."/>
            <person name="Wilkins M.J."/>
            <person name="Williams K.H."/>
            <person name="Banfield J.F."/>
        </authorList>
    </citation>
    <scope>NUCLEOTIDE SEQUENCE [LARGE SCALE GENOMIC DNA]</scope>
</reference>
<proteinExistence type="predicted"/>
<dbReference type="Pfam" id="PF01370">
    <property type="entry name" value="Epimerase"/>
    <property type="match status" value="1"/>
</dbReference>
<evidence type="ECO:0000313" key="3">
    <source>
        <dbReference type="Proteomes" id="UP000034201"/>
    </source>
</evidence>
<dbReference type="InterPro" id="IPR036291">
    <property type="entry name" value="NAD(P)-bd_dom_sf"/>
</dbReference>
<dbReference type="InterPro" id="IPR001509">
    <property type="entry name" value="Epimerase_deHydtase"/>
</dbReference>
<dbReference type="PANTHER" id="PTHR43245">
    <property type="entry name" value="BIFUNCTIONAL POLYMYXIN RESISTANCE PROTEIN ARNA"/>
    <property type="match status" value="1"/>
</dbReference>
<dbReference type="SUPFAM" id="SSF51735">
    <property type="entry name" value="NAD(P)-binding Rossmann-fold domains"/>
    <property type="match status" value="1"/>
</dbReference>
<dbReference type="AlphaFoldDB" id="A0A0G1WI37"/>